<organism evidence="1 2">
    <name type="scientific">Passalora fulva</name>
    <name type="common">Tomato leaf mold</name>
    <name type="synonym">Cladosporium fulvum</name>
    <dbReference type="NCBI Taxonomy" id="5499"/>
    <lineage>
        <taxon>Eukaryota</taxon>
        <taxon>Fungi</taxon>
        <taxon>Dikarya</taxon>
        <taxon>Ascomycota</taxon>
        <taxon>Pezizomycotina</taxon>
        <taxon>Dothideomycetes</taxon>
        <taxon>Dothideomycetidae</taxon>
        <taxon>Mycosphaerellales</taxon>
        <taxon>Mycosphaerellaceae</taxon>
        <taxon>Fulvia</taxon>
    </lineage>
</organism>
<proteinExistence type="predicted"/>
<dbReference type="RefSeq" id="XP_047767925.1">
    <property type="nucleotide sequence ID" value="XM_047911880.1"/>
</dbReference>
<keyword evidence="2" id="KW-1185">Reference proteome</keyword>
<reference evidence="1" key="2">
    <citation type="journal article" date="2022" name="Microb. Genom.">
        <title>A chromosome-scale genome assembly of the tomato pathogen Cladosporium fulvum reveals a compartmentalized genome architecture and the presence of a dispensable chromosome.</title>
        <authorList>
            <person name="Zaccaron A.Z."/>
            <person name="Chen L.H."/>
            <person name="Samaras A."/>
            <person name="Stergiopoulos I."/>
        </authorList>
    </citation>
    <scope>NUCLEOTIDE SEQUENCE</scope>
    <source>
        <strain evidence="1">Race5_Kim</strain>
    </source>
</reference>
<accession>A0A9Q8UV28</accession>
<dbReference type="Proteomes" id="UP000756132">
    <property type="component" value="Chromosome 11"/>
</dbReference>
<evidence type="ECO:0000313" key="2">
    <source>
        <dbReference type="Proteomes" id="UP000756132"/>
    </source>
</evidence>
<dbReference type="GeneID" id="71992610"/>
<evidence type="ECO:0008006" key="3">
    <source>
        <dbReference type="Google" id="ProtNLM"/>
    </source>
</evidence>
<dbReference type="OrthoDB" id="3646601at2759"/>
<evidence type="ECO:0000313" key="1">
    <source>
        <dbReference type="EMBL" id="UJO23559.1"/>
    </source>
</evidence>
<reference evidence="1" key="1">
    <citation type="submission" date="2021-12" db="EMBL/GenBank/DDBJ databases">
        <authorList>
            <person name="Zaccaron A."/>
            <person name="Stergiopoulos I."/>
        </authorList>
    </citation>
    <scope>NUCLEOTIDE SEQUENCE</scope>
    <source>
        <strain evidence="1">Race5_Kim</strain>
    </source>
</reference>
<sequence length="149" mass="17616">MSDRRSLLDLPPELWSHIGKLSTDAWIEDWWSPFHSLSESLAQPPIAQTCRTLRGKLLPYFFRRNELFTDCWKRGYKWTECGRFLRALERGTRRLIGGWKVQVGSGKYAEEDLETMKDYMDTTWSVEYELELCPVATNDVNLVYRVKFL</sequence>
<dbReference type="KEGG" id="ffu:CLAFUR5_12732"/>
<dbReference type="EMBL" id="CP090173">
    <property type="protein sequence ID" value="UJO23559.1"/>
    <property type="molecule type" value="Genomic_DNA"/>
</dbReference>
<dbReference type="AlphaFoldDB" id="A0A9Q8UV28"/>
<protein>
    <recommendedName>
        <fullName evidence="3">F-box domain-containing protein</fullName>
    </recommendedName>
</protein>
<gene>
    <name evidence="1" type="ORF">CLAFUR5_12732</name>
</gene>
<name>A0A9Q8UV28_PASFU</name>